<accession>A0A921GCD4</accession>
<evidence type="ECO:0000256" key="3">
    <source>
        <dbReference type="ARBA" id="ARBA00022692"/>
    </source>
</evidence>
<dbReference type="InterPro" id="IPR050833">
    <property type="entry name" value="Poly_Biosynth_Transport"/>
</dbReference>
<feature type="transmembrane region" description="Helical" evidence="6">
    <location>
        <begin position="12"/>
        <end position="34"/>
    </location>
</feature>
<gene>
    <name evidence="7" type="ORF">K8V91_07075</name>
</gene>
<feature type="transmembrane region" description="Helical" evidence="6">
    <location>
        <begin position="408"/>
        <end position="428"/>
    </location>
</feature>
<feature type="transmembrane region" description="Helical" evidence="6">
    <location>
        <begin position="378"/>
        <end position="396"/>
    </location>
</feature>
<keyword evidence="3 6" id="KW-0812">Transmembrane</keyword>
<feature type="transmembrane region" description="Helical" evidence="6">
    <location>
        <begin position="46"/>
        <end position="65"/>
    </location>
</feature>
<feature type="transmembrane region" description="Helical" evidence="6">
    <location>
        <begin position="248"/>
        <end position="272"/>
    </location>
</feature>
<dbReference type="PANTHER" id="PTHR30250">
    <property type="entry name" value="PST FAMILY PREDICTED COLANIC ACID TRANSPORTER"/>
    <property type="match status" value="1"/>
</dbReference>
<comment type="caution">
    <text evidence="7">The sequence shown here is derived from an EMBL/GenBank/DDBJ whole genome shotgun (WGS) entry which is preliminary data.</text>
</comment>
<feature type="transmembrane region" description="Helical" evidence="6">
    <location>
        <begin position="351"/>
        <end position="372"/>
    </location>
</feature>
<evidence type="ECO:0000313" key="8">
    <source>
        <dbReference type="Proteomes" id="UP000749320"/>
    </source>
</evidence>
<evidence type="ECO:0000256" key="6">
    <source>
        <dbReference type="SAM" id="Phobius"/>
    </source>
</evidence>
<protein>
    <submittedName>
        <fullName evidence="7">Oligosaccharide flippase family protein</fullName>
    </submittedName>
</protein>
<dbReference type="Pfam" id="PF01943">
    <property type="entry name" value="Polysacc_synt"/>
    <property type="match status" value="1"/>
</dbReference>
<keyword evidence="4 6" id="KW-1133">Transmembrane helix</keyword>
<sequence>MKKKDFAEAGALYFIATLFNKGIGFVTVPIFSRILTTSDYGTVTTFNSWVSMISVFISLALYNAVRNSFVDMDDKERPHFLSTIITFTGLVFLTVIGVCVVATVFVPRNINTALIFMCIIQSFGYALINDYSYYLMMHYRYRFRAALMVLPGLLSVVLSIFAILFILKDNLYLGRIVPTTAVYGVFAIVVLIAVYSKTKPELNLEYLKYGLKIALPLVLHSIALQILSQSDRVMITSLRNAAETGVYSLVYNLSMIATVITTSLDGIWVPWFTGKLKERKIREINVLAMDYVHLMTYAMVALILVGPEILKIFADQRYWEGMSIIPPIALANYMIFMYTMYVYIEHYYKKTVYVTKNTLIAAGLNVILNYILIPKYGYVAAAYTTLASYFVAFILHSRYAKTIEPDIYPLKMFALPLLHVGGAIILYYPLLNFWTLRWGILFVYLIIILIKERFRIGTLVPALAEKCSFFKEKR</sequence>
<evidence type="ECO:0000256" key="2">
    <source>
        <dbReference type="ARBA" id="ARBA00022475"/>
    </source>
</evidence>
<feature type="transmembrane region" description="Helical" evidence="6">
    <location>
        <begin position="284"/>
        <end position="304"/>
    </location>
</feature>
<evidence type="ECO:0000256" key="5">
    <source>
        <dbReference type="ARBA" id="ARBA00023136"/>
    </source>
</evidence>
<keyword evidence="2" id="KW-1003">Cell membrane</keyword>
<evidence type="ECO:0000256" key="4">
    <source>
        <dbReference type="ARBA" id="ARBA00022989"/>
    </source>
</evidence>
<reference evidence="7" key="1">
    <citation type="journal article" date="2021" name="PeerJ">
        <title>Extensive microbial diversity within the chicken gut microbiome revealed by metagenomics and culture.</title>
        <authorList>
            <person name="Gilroy R."/>
            <person name="Ravi A."/>
            <person name="Getino M."/>
            <person name="Pursley I."/>
            <person name="Horton D.L."/>
            <person name="Alikhan N.F."/>
            <person name="Baker D."/>
            <person name="Gharbi K."/>
            <person name="Hall N."/>
            <person name="Watson M."/>
            <person name="Adriaenssens E.M."/>
            <person name="Foster-Nyarko E."/>
            <person name="Jarju S."/>
            <person name="Secka A."/>
            <person name="Antonio M."/>
            <person name="Oren A."/>
            <person name="Chaudhuri R.R."/>
            <person name="La Ragione R."/>
            <person name="Hildebrand F."/>
            <person name="Pallen M.J."/>
        </authorList>
    </citation>
    <scope>NUCLEOTIDE SEQUENCE</scope>
    <source>
        <strain evidence="7">CHK193-16274</strain>
    </source>
</reference>
<keyword evidence="5 6" id="KW-0472">Membrane</keyword>
<proteinExistence type="predicted"/>
<evidence type="ECO:0000256" key="1">
    <source>
        <dbReference type="ARBA" id="ARBA00004651"/>
    </source>
</evidence>
<dbReference type="EMBL" id="DYWV01000236">
    <property type="protein sequence ID" value="HJF40670.1"/>
    <property type="molecule type" value="Genomic_DNA"/>
</dbReference>
<feature type="transmembrane region" description="Helical" evidence="6">
    <location>
        <begin position="112"/>
        <end position="133"/>
    </location>
</feature>
<dbReference type="Proteomes" id="UP000749320">
    <property type="component" value="Unassembled WGS sequence"/>
</dbReference>
<evidence type="ECO:0000313" key="7">
    <source>
        <dbReference type="EMBL" id="HJF40670.1"/>
    </source>
</evidence>
<dbReference type="PANTHER" id="PTHR30250:SF11">
    <property type="entry name" value="O-ANTIGEN TRANSPORTER-RELATED"/>
    <property type="match status" value="1"/>
</dbReference>
<feature type="transmembrane region" description="Helical" evidence="6">
    <location>
        <begin position="434"/>
        <end position="450"/>
    </location>
</feature>
<name>A0A921GCD4_9FIRM</name>
<comment type="subcellular location">
    <subcellularLocation>
        <location evidence="1">Cell membrane</location>
        <topology evidence="1">Multi-pass membrane protein</topology>
    </subcellularLocation>
</comment>
<dbReference type="AlphaFoldDB" id="A0A921GCD4"/>
<dbReference type="InterPro" id="IPR002797">
    <property type="entry name" value="Polysacc_synth"/>
</dbReference>
<feature type="transmembrane region" description="Helical" evidence="6">
    <location>
        <begin position="172"/>
        <end position="194"/>
    </location>
</feature>
<dbReference type="GO" id="GO:0005886">
    <property type="term" value="C:plasma membrane"/>
    <property type="evidence" value="ECO:0007669"/>
    <property type="project" value="UniProtKB-SubCell"/>
</dbReference>
<feature type="transmembrane region" description="Helical" evidence="6">
    <location>
        <begin position="85"/>
        <end position="106"/>
    </location>
</feature>
<feature type="transmembrane region" description="Helical" evidence="6">
    <location>
        <begin position="324"/>
        <end position="344"/>
    </location>
</feature>
<organism evidence="7 8">
    <name type="scientific">Thomasclavelia spiroformis</name>
    <dbReference type="NCBI Taxonomy" id="29348"/>
    <lineage>
        <taxon>Bacteria</taxon>
        <taxon>Bacillati</taxon>
        <taxon>Bacillota</taxon>
        <taxon>Erysipelotrichia</taxon>
        <taxon>Erysipelotrichales</taxon>
        <taxon>Coprobacillaceae</taxon>
        <taxon>Thomasclavelia</taxon>
    </lineage>
</organism>
<reference evidence="7" key="2">
    <citation type="submission" date="2021-09" db="EMBL/GenBank/DDBJ databases">
        <authorList>
            <person name="Gilroy R."/>
        </authorList>
    </citation>
    <scope>NUCLEOTIDE SEQUENCE</scope>
    <source>
        <strain evidence="7">CHK193-16274</strain>
    </source>
</reference>
<feature type="transmembrane region" description="Helical" evidence="6">
    <location>
        <begin position="145"/>
        <end position="166"/>
    </location>
</feature>